<feature type="region of interest" description="Disordered" evidence="1">
    <location>
        <begin position="84"/>
        <end position="104"/>
    </location>
</feature>
<reference evidence="2" key="1">
    <citation type="submission" date="2011-04" db="EMBL/GenBank/DDBJ databases">
        <title>Evolution of plant cell wall degrading machinery underlies the functional diversity of forest fungi.</title>
        <authorList>
            <consortium name="US DOE Joint Genome Institute (JGI-PGF)"/>
            <person name="Eastwood D.C."/>
            <person name="Floudas D."/>
            <person name="Binder M."/>
            <person name="Majcherczyk A."/>
            <person name="Schneider P."/>
            <person name="Aerts A."/>
            <person name="Asiegbu F.O."/>
            <person name="Baker S.E."/>
            <person name="Barry K."/>
            <person name="Bendiksby M."/>
            <person name="Blumentritt M."/>
            <person name="Coutinho P.M."/>
            <person name="Cullen D."/>
            <person name="Cullen D."/>
            <person name="Gathman A."/>
            <person name="Goodell B."/>
            <person name="Henrissat B."/>
            <person name="Ihrmark K."/>
            <person name="Kauserud H."/>
            <person name="Kohler A."/>
            <person name="LaButti K."/>
            <person name="Lapidus A."/>
            <person name="Lavin J.L."/>
            <person name="Lee Y.-H."/>
            <person name="Lindquist E."/>
            <person name="Lilly W."/>
            <person name="Lucas S."/>
            <person name="Morin E."/>
            <person name="Murat C."/>
            <person name="Oguiza J.A."/>
            <person name="Park J."/>
            <person name="Pisabarro A.G."/>
            <person name="Riley R."/>
            <person name="Rosling A."/>
            <person name="Salamov A."/>
            <person name="Schmidt O."/>
            <person name="Schmutz J."/>
            <person name="Skrede I."/>
            <person name="Stenlid J."/>
            <person name="Wiebenga A."/>
            <person name="Xie X."/>
            <person name="Kues U."/>
            <person name="Hibbett D.S."/>
            <person name="Hoffmeister D."/>
            <person name="Hogberg N."/>
            <person name="Martin F."/>
            <person name="Grigoriev I.V."/>
            <person name="Watkinson S.C."/>
        </authorList>
    </citation>
    <scope>NUCLEOTIDE SEQUENCE</scope>
    <source>
        <strain evidence="2">S7.9</strain>
    </source>
</reference>
<name>F8PDA2_SERL9</name>
<organism>
    <name type="scientific">Serpula lacrymans var. lacrymans (strain S7.9)</name>
    <name type="common">Dry rot fungus</name>
    <dbReference type="NCBI Taxonomy" id="578457"/>
    <lineage>
        <taxon>Eukaryota</taxon>
        <taxon>Fungi</taxon>
        <taxon>Dikarya</taxon>
        <taxon>Basidiomycota</taxon>
        <taxon>Agaricomycotina</taxon>
        <taxon>Agaricomycetes</taxon>
        <taxon>Agaricomycetidae</taxon>
        <taxon>Boletales</taxon>
        <taxon>Coniophorineae</taxon>
        <taxon>Serpulaceae</taxon>
        <taxon>Serpula</taxon>
    </lineage>
</organism>
<protein>
    <submittedName>
        <fullName evidence="2">Uncharacterized protein</fullName>
    </submittedName>
</protein>
<dbReference type="GeneID" id="18812990"/>
<gene>
    <name evidence="2" type="ORF">SERLADRAFT_412006</name>
</gene>
<dbReference type="EMBL" id="GL945446">
    <property type="protein sequence ID" value="EGO18723.1"/>
    <property type="molecule type" value="Genomic_DNA"/>
</dbReference>
<evidence type="ECO:0000313" key="2">
    <source>
        <dbReference type="EMBL" id="EGO18723.1"/>
    </source>
</evidence>
<dbReference type="KEGG" id="sla:SERLADRAFT_412006"/>
<dbReference type="AlphaFoldDB" id="F8PDA2"/>
<sequence length="331" mass="36602">MTLSVNGHMFLIQYHVLYKEPREPANVIYPFGFKVSSGDIISRILGTGTGKAVHRNNEVQVPSLQTIVQDEDNHIAEVAGQNLDPTNTSMVQSDSTNSKLSTSDMGHLTANKATDSSESKNVNILPGHIFKLAGYADDKMHTYSINKLPSKGLQWGTRTKFHNKSHILCEGNGNNPSTIWIAGQISGLWFFDKNGTPSEHVAITVVPFSVDATGIARKMLSLKSTPTLEIAESDWSAVQPFTEVFDACDTFTSKHKMTTYPISDLNLKDIVLIEAWVTHYRKKDRTSSMGSPDAYKWVNWVASFELQSVSLLHRPDSTEGEGNSIDTVIEI</sequence>
<dbReference type="OrthoDB" id="3269308at2759"/>
<proteinExistence type="predicted"/>
<evidence type="ECO:0000256" key="1">
    <source>
        <dbReference type="SAM" id="MobiDB-lite"/>
    </source>
</evidence>
<dbReference type="Proteomes" id="UP000008064">
    <property type="component" value="Unassembled WGS sequence"/>
</dbReference>
<dbReference type="HOGENOM" id="CLU_839805_0_0_1"/>
<accession>F8PDA2</accession>
<dbReference type="RefSeq" id="XP_007324376.1">
    <property type="nucleotide sequence ID" value="XM_007324314.1"/>
</dbReference>